<proteinExistence type="predicted"/>
<dbReference type="Proteomes" id="UP001073227">
    <property type="component" value="Unassembled WGS sequence"/>
</dbReference>
<gene>
    <name evidence="1" type="ORF">OEG84_15320</name>
</gene>
<dbReference type="InterPro" id="IPR024524">
    <property type="entry name" value="DUF3800"/>
</dbReference>
<evidence type="ECO:0000313" key="2">
    <source>
        <dbReference type="Proteomes" id="UP001073227"/>
    </source>
</evidence>
<dbReference type="Pfam" id="PF12686">
    <property type="entry name" value="DUF3800"/>
    <property type="match status" value="1"/>
</dbReference>
<name>A0ABT3ZB56_9HYPH</name>
<reference evidence="1" key="1">
    <citation type="submission" date="2022-10" db="EMBL/GenBank/DDBJ databases">
        <title>Hoeflea sp. G2-23, isolated from marine algae.</title>
        <authorList>
            <person name="Kristyanto S."/>
            <person name="Kim J.M."/>
            <person name="Jeon C.O."/>
        </authorList>
    </citation>
    <scope>NUCLEOTIDE SEQUENCE</scope>
    <source>
        <strain evidence="1">G2-23</strain>
    </source>
</reference>
<sequence>MYVDESSQTKHDFLVLGGVICRNTDSAAICESVMKSRLPELPFSELKWTKVSNSKLPAYKRVADFFFDSPMNALEFHSLVVPMRGRSDRHFNGGSSEIGFNKEIYQLLMKCGKLHSQSLFHIYPDYRKTNSSTEELRLILNRGARKRGDRRDWPYRRVHFRQSHDEPLIQLADIFSGAIAFINNKHHLAENASASKVELAAHIFARAKVSDPTRDTFRAGKFTIWHRQLKSVPRP</sequence>
<organism evidence="1 2">
    <name type="scientific">Hoeflea algicola</name>
    <dbReference type="NCBI Taxonomy" id="2983763"/>
    <lineage>
        <taxon>Bacteria</taxon>
        <taxon>Pseudomonadati</taxon>
        <taxon>Pseudomonadota</taxon>
        <taxon>Alphaproteobacteria</taxon>
        <taxon>Hyphomicrobiales</taxon>
        <taxon>Rhizobiaceae</taxon>
        <taxon>Hoeflea</taxon>
    </lineage>
</organism>
<comment type="caution">
    <text evidence="1">The sequence shown here is derived from an EMBL/GenBank/DDBJ whole genome shotgun (WGS) entry which is preliminary data.</text>
</comment>
<evidence type="ECO:0000313" key="1">
    <source>
        <dbReference type="EMBL" id="MCY0149038.1"/>
    </source>
</evidence>
<dbReference type="EMBL" id="JAOVZR010000001">
    <property type="protein sequence ID" value="MCY0149038.1"/>
    <property type="molecule type" value="Genomic_DNA"/>
</dbReference>
<keyword evidence="2" id="KW-1185">Reference proteome</keyword>
<protein>
    <submittedName>
        <fullName evidence="1">DUF3800 domain-containing protein</fullName>
    </submittedName>
</protein>
<accession>A0ABT3ZB56</accession>